<protein>
    <submittedName>
        <fullName evidence="1">Putative carboxylesterase protein</fullName>
    </submittedName>
</protein>
<organism evidence="1 2">
    <name type="scientific">Corchorus capsularis</name>
    <name type="common">Jute</name>
    <dbReference type="NCBI Taxonomy" id="210143"/>
    <lineage>
        <taxon>Eukaryota</taxon>
        <taxon>Viridiplantae</taxon>
        <taxon>Streptophyta</taxon>
        <taxon>Embryophyta</taxon>
        <taxon>Tracheophyta</taxon>
        <taxon>Spermatophyta</taxon>
        <taxon>Magnoliopsida</taxon>
        <taxon>eudicotyledons</taxon>
        <taxon>Gunneridae</taxon>
        <taxon>Pentapetalae</taxon>
        <taxon>rosids</taxon>
        <taxon>malvids</taxon>
        <taxon>Malvales</taxon>
        <taxon>Malvaceae</taxon>
        <taxon>Grewioideae</taxon>
        <taxon>Apeibeae</taxon>
        <taxon>Corchorus</taxon>
    </lineage>
</organism>
<comment type="caution">
    <text evidence="1">The sequence shown here is derived from an EMBL/GenBank/DDBJ whole genome shotgun (WGS) entry which is preliminary data.</text>
</comment>
<proteinExistence type="predicted"/>
<sequence>AQACPWLGPISNDFIVINIIVVEHGPVIPRPNSLSGHGKGLLGGMLPRPKFELTNG</sequence>
<reference evidence="1 2" key="1">
    <citation type="submission" date="2013-09" db="EMBL/GenBank/DDBJ databases">
        <title>Corchorus capsularis genome sequencing.</title>
        <authorList>
            <person name="Alam M."/>
            <person name="Haque M.S."/>
            <person name="Islam M.S."/>
            <person name="Emdad E.M."/>
            <person name="Islam M.M."/>
            <person name="Ahmed B."/>
            <person name="Halim A."/>
            <person name="Hossen Q.M.M."/>
            <person name="Hossain M.Z."/>
            <person name="Ahmed R."/>
            <person name="Khan M.M."/>
            <person name="Islam R."/>
            <person name="Rashid M.M."/>
            <person name="Khan S.A."/>
            <person name="Rahman M.S."/>
            <person name="Alam M."/>
        </authorList>
    </citation>
    <scope>NUCLEOTIDE SEQUENCE [LARGE SCALE GENOMIC DNA]</scope>
    <source>
        <strain evidence="2">cv. CVL-1</strain>
        <tissue evidence="1">Whole seedling</tissue>
    </source>
</reference>
<feature type="non-terminal residue" evidence="1">
    <location>
        <position position="1"/>
    </location>
</feature>
<evidence type="ECO:0000313" key="2">
    <source>
        <dbReference type="Proteomes" id="UP000188268"/>
    </source>
</evidence>
<keyword evidence="2" id="KW-1185">Reference proteome</keyword>
<dbReference type="AlphaFoldDB" id="A0A1R3G7Y8"/>
<dbReference type="Gramene" id="OMO54202">
    <property type="protein sequence ID" value="OMO54202"/>
    <property type="gene ID" value="CCACVL1_27980"/>
</dbReference>
<name>A0A1R3G7Y8_COCAP</name>
<gene>
    <name evidence="1" type="ORF">CCACVL1_27980</name>
</gene>
<evidence type="ECO:0000313" key="1">
    <source>
        <dbReference type="EMBL" id="OMO54202.1"/>
    </source>
</evidence>
<dbReference type="EMBL" id="AWWV01015016">
    <property type="protein sequence ID" value="OMO54202.1"/>
    <property type="molecule type" value="Genomic_DNA"/>
</dbReference>
<accession>A0A1R3G7Y8</accession>
<dbReference type="Proteomes" id="UP000188268">
    <property type="component" value="Unassembled WGS sequence"/>
</dbReference>